<gene>
    <name evidence="12" type="ORF">F0415_06020</name>
</gene>
<dbReference type="PANTHER" id="PTHR10266">
    <property type="entry name" value="CYTOCHROME C1"/>
    <property type="match status" value="1"/>
</dbReference>
<dbReference type="PROSITE" id="PS51007">
    <property type="entry name" value="CYTC"/>
    <property type="match status" value="1"/>
</dbReference>
<evidence type="ECO:0000313" key="13">
    <source>
        <dbReference type="Proteomes" id="UP000322165"/>
    </source>
</evidence>
<dbReference type="PRINTS" id="PR00603">
    <property type="entry name" value="CYTOCHROMEC1"/>
</dbReference>
<feature type="signal peptide" evidence="10">
    <location>
        <begin position="1"/>
        <end position="20"/>
    </location>
</feature>
<evidence type="ECO:0000256" key="1">
    <source>
        <dbReference type="ARBA" id="ARBA00004370"/>
    </source>
</evidence>
<dbReference type="Pfam" id="PF02167">
    <property type="entry name" value="Cytochrom_C1"/>
    <property type="match status" value="3"/>
</dbReference>
<keyword evidence="3 9" id="KW-0812">Transmembrane</keyword>
<comment type="cofactor">
    <cofactor evidence="8">
        <name>heme c</name>
        <dbReference type="ChEBI" id="CHEBI:61717"/>
    </cofactor>
    <text evidence="8">Binds 1 heme c group covalently per subunit.</text>
</comment>
<dbReference type="SUPFAM" id="SSF46626">
    <property type="entry name" value="Cytochrome c"/>
    <property type="match status" value="1"/>
</dbReference>
<accession>A0A5B2Z9W5</accession>
<dbReference type="PANTHER" id="PTHR10266:SF3">
    <property type="entry name" value="CYTOCHROME C1, HEME PROTEIN, MITOCHONDRIAL"/>
    <property type="match status" value="1"/>
</dbReference>
<evidence type="ECO:0000256" key="9">
    <source>
        <dbReference type="SAM" id="Phobius"/>
    </source>
</evidence>
<feature type="chain" id="PRO_5022940209" evidence="10">
    <location>
        <begin position="21"/>
        <end position="244"/>
    </location>
</feature>
<dbReference type="GO" id="GO:0020037">
    <property type="term" value="F:heme binding"/>
    <property type="evidence" value="ECO:0007669"/>
    <property type="project" value="InterPro"/>
</dbReference>
<feature type="binding site" description="covalent" evidence="8">
    <location>
        <position position="54"/>
    </location>
    <ligand>
        <name>heme c</name>
        <dbReference type="ChEBI" id="CHEBI:61717"/>
    </ligand>
</feature>
<name>A0A5B2Z9W5_9GAMM</name>
<evidence type="ECO:0000256" key="4">
    <source>
        <dbReference type="ARBA" id="ARBA00022723"/>
    </source>
</evidence>
<keyword evidence="10" id="KW-0732">Signal</keyword>
<dbReference type="GO" id="GO:0016020">
    <property type="term" value="C:membrane"/>
    <property type="evidence" value="ECO:0007669"/>
    <property type="project" value="UniProtKB-SubCell"/>
</dbReference>
<evidence type="ECO:0000256" key="2">
    <source>
        <dbReference type="ARBA" id="ARBA00022617"/>
    </source>
</evidence>
<dbReference type="RefSeq" id="WP_149860308.1">
    <property type="nucleotide sequence ID" value="NZ_VUOD01000004.1"/>
</dbReference>
<protein>
    <submittedName>
        <fullName evidence="12">Cytochrome c1</fullName>
    </submittedName>
</protein>
<evidence type="ECO:0000256" key="8">
    <source>
        <dbReference type="PIRSR" id="PIRSR602326-1"/>
    </source>
</evidence>
<organism evidence="12 13">
    <name type="scientific">Arenimonas fontis</name>
    <dbReference type="NCBI Taxonomy" id="2608255"/>
    <lineage>
        <taxon>Bacteria</taxon>
        <taxon>Pseudomonadati</taxon>
        <taxon>Pseudomonadota</taxon>
        <taxon>Gammaproteobacteria</taxon>
        <taxon>Lysobacterales</taxon>
        <taxon>Lysobacteraceae</taxon>
        <taxon>Arenimonas</taxon>
    </lineage>
</organism>
<dbReference type="EMBL" id="VUOD01000004">
    <property type="protein sequence ID" value="KAA2284809.1"/>
    <property type="molecule type" value="Genomic_DNA"/>
</dbReference>
<evidence type="ECO:0000313" key="12">
    <source>
        <dbReference type="EMBL" id="KAA2284809.1"/>
    </source>
</evidence>
<feature type="domain" description="Cytochrome c" evidence="11">
    <location>
        <begin position="37"/>
        <end position="210"/>
    </location>
</feature>
<evidence type="ECO:0000256" key="10">
    <source>
        <dbReference type="SAM" id="SignalP"/>
    </source>
</evidence>
<proteinExistence type="predicted"/>
<keyword evidence="13" id="KW-1185">Reference proteome</keyword>
<evidence type="ECO:0000256" key="7">
    <source>
        <dbReference type="ARBA" id="ARBA00023136"/>
    </source>
</evidence>
<evidence type="ECO:0000256" key="6">
    <source>
        <dbReference type="ARBA" id="ARBA00023004"/>
    </source>
</evidence>
<sequence>MTKLRFFALLLALAPAVGLAAGGAKLEHSGTDLGDRASLQRGAGLFMNYCAGCHSLSMQRYSRLGEDLGLSQEQVERFLIRGNAKYGEPINTGITAGDGEAWFGKAAPDLSLVARAKLGGPDWVYSYLKGFYVDESRPLGWNNTVFPGASMPHVLWELQGIQRPVYDVDAEGQAHLVRLELVKPGRLSPAEYDRVARDISAFLQYVAEPAALQRESVGVWVILFLALFTLLAWLLKAEYWRDVH</sequence>
<feature type="transmembrane region" description="Helical" evidence="9">
    <location>
        <begin position="217"/>
        <end position="235"/>
    </location>
</feature>
<evidence type="ECO:0000259" key="11">
    <source>
        <dbReference type="PROSITE" id="PS51007"/>
    </source>
</evidence>
<evidence type="ECO:0000256" key="5">
    <source>
        <dbReference type="ARBA" id="ARBA00022989"/>
    </source>
</evidence>
<evidence type="ECO:0000256" key="3">
    <source>
        <dbReference type="ARBA" id="ARBA00022692"/>
    </source>
</evidence>
<dbReference type="InterPro" id="IPR002326">
    <property type="entry name" value="Cyt_c1"/>
</dbReference>
<dbReference type="Gene3D" id="1.10.760.10">
    <property type="entry name" value="Cytochrome c-like domain"/>
    <property type="match status" value="1"/>
</dbReference>
<reference evidence="12 13" key="2">
    <citation type="submission" date="2019-09" db="EMBL/GenBank/DDBJ databases">
        <authorList>
            <person name="Mazur A."/>
        </authorList>
    </citation>
    <scope>NUCLEOTIDE SEQUENCE [LARGE SCALE GENOMIC DNA]</scope>
    <source>
        <strain evidence="12 13">3729k</strain>
    </source>
</reference>
<dbReference type="InterPro" id="IPR036909">
    <property type="entry name" value="Cyt_c-like_dom_sf"/>
</dbReference>
<feature type="binding site" description="covalent" evidence="8">
    <location>
        <position position="53"/>
    </location>
    <ligand>
        <name>heme c</name>
        <dbReference type="ChEBI" id="CHEBI:61717"/>
    </ligand>
</feature>
<keyword evidence="4 8" id="KW-0479">Metal-binding</keyword>
<keyword evidence="5 9" id="KW-1133">Transmembrane helix</keyword>
<feature type="binding site" description="covalent" evidence="8">
    <location>
        <position position="50"/>
    </location>
    <ligand>
        <name>heme c</name>
        <dbReference type="ChEBI" id="CHEBI:61717"/>
    </ligand>
</feature>
<comment type="subcellular location">
    <subcellularLocation>
        <location evidence="1">Membrane</location>
    </subcellularLocation>
</comment>
<keyword evidence="2 8" id="KW-0349">Heme</keyword>
<dbReference type="AlphaFoldDB" id="A0A5B2Z9W5"/>
<comment type="caution">
    <text evidence="12">The sequence shown here is derived from an EMBL/GenBank/DDBJ whole genome shotgun (WGS) entry which is preliminary data.</text>
</comment>
<reference evidence="12 13" key="1">
    <citation type="submission" date="2019-09" db="EMBL/GenBank/DDBJ databases">
        <title>Arenimonas chukotkensis sp. nov., a bacterium isolated from Chukotka hot spring, Arctic region, Russia.</title>
        <authorList>
            <person name="Zayulina K.S."/>
            <person name="Prokofeva M.I."/>
            <person name="Elcheninov A.G."/>
            <person name="Novikov A."/>
            <person name="Kochetkova T.V."/>
            <person name="Kublanov I.V."/>
        </authorList>
    </citation>
    <scope>NUCLEOTIDE SEQUENCE [LARGE SCALE GENOMIC DNA]</scope>
    <source>
        <strain evidence="12 13">3729k</strain>
    </source>
</reference>
<keyword evidence="7 9" id="KW-0472">Membrane</keyword>
<dbReference type="InterPro" id="IPR009056">
    <property type="entry name" value="Cyt_c-like_dom"/>
</dbReference>
<dbReference type="GO" id="GO:0009055">
    <property type="term" value="F:electron transfer activity"/>
    <property type="evidence" value="ECO:0007669"/>
    <property type="project" value="InterPro"/>
</dbReference>
<dbReference type="GO" id="GO:0046872">
    <property type="term" value="F:metal ion binding"/>
    <property type="evidence" value="ECO:0007669"/>
    <property type="project" value="UniProtKB-KW"/>
</dbReference>
<keyword evidence="6 8" id="KW-0408">Iron</keyword>
<dbReference type="Proteomes" id="UP000322165">
    <property type="component" value="Unassembled WGS sequence"/>
</dbReference>